<protein>
    <submittedName>
        <fullName evidence="2">Uncharacterized protein</fullName>
    </submittedName>
</protein>
<feature type="region of interest" description="Disordered" evidence="1">
    <location>
        <begin position="1"/>
        <end position="65"/>
    </location>
</feature>
<evidence type="ECO:0000256" key="1">
    <source>
        <dbReference type="SAM" id="MobiDB-lite"/>
    </source>
</evidence>
<dbReference type="EMBL" id="ML979136">
    <property type="protein sequence ID" value="KAF1915491.1"/>
    <property type="molecule type" value="Genomic_DNA"/>
</dbReference>
<proteinExistence type="predicted"/>
<dbReference type="AlphaFoldDB" id="A0A6A5QID2"/>
<feature type="non-terminal residue" evidence="2">
    <location>
        <position position="215"/>
    </location>
</feature>
<evidence type="ECO:0000313" key="2">
    <source>
        <dbReference type="EMBL" id="KAF1915491.1"/>
    </source>
</evidence>
<feature type="compositionally biased region" description="Polar residues" evidence="1">
    <location>
        <begin position="37"/>
        <end position="60"/>
    </location>
</feature>
<dbReference type="Proteomes" id="UP000800096">
    <property type="component" value="Unassembled WGS sequence"/>
</dbReference>
<reference evidence="2" key="1">
    <citation type="journal article" date="2020" name="Stud. Mycol.">
        <title>101 Dothideomycetes genomes: a test case for predicting lifestyles and emergence of pathogens.</title>
        <authorList>
            <person name="Haridas S."/>
            <person name="Albert R."/>
            <person name="Binder M."/>
            <person name="Bloem J."/>
            <person name="Labutti K."/>
            <person name="Salamov A."/>
            <person name="Andreopoulos B."/>
            <person name="Baker S."/>
            <person name="Barry K."/>
            <person name="Bills G."/>
            <person name="Bluhm B."/>
            <person name="Cannon C."/>
            <person name="Castanera R."/>
            <person name="Culley D."/>
            <person name="Daum C."/>
            <person name="Ezra D."/>
            <person name="Gonzalez J."/>
            <person name="Henrissat B."/>
            <person name="Kuo A."/>
            <person name="Liang C."/>
            <person name="Lipzen A."/>
            <person name="Lutzoni F."/>
            <person name="Magnuson J."/>
            <person name="Mondo S."/>
            <person name="Nolan M."/>
            <person name="Ohm R."/>
            <person name="Pangilinan J."/>
            <person name="Park H.-J."/>
            <person name="Ramirez L."/>
            <person name="Alfaro M."/>
            <person name="Sun H."/>
            <person name="Tritt A."/>
            <person name="Yoshinaga Y."/>
            <person name="Zwiers L.-H."/>
            <person name="Turgeon B."/>
            <person name="Goodwin S."/>
            <person name="Spatafora J."/>
            <person name="Crous P."/>
            <person name="Grigoriev I."/>
        </authorList>
    </citation>
    <scope>NUCLEOTIDE SEQUENCE</scope>
    <source>
        <strain evidence="2">HMLAC05119</strain>
    </source>
</reference>
<name>A0A6A5QID2_AMPQU</name>
<evidence type="ECO:0000313" key="3">
    <source>
        <dbReference type="Proteomes" id="UP000800096"/>
    </source>
</evidence>
<accession>A0A6A5QID2</accession>
<keyword evidence="3" id="KW-1185">Reference proteome</keyword>
<feature type="compositionally biased region" description="Pro residues" evidence="1">
    <location>
        <begin position="8"/>
        <end position="19"/>
    </location>
</feature>
<gene>
    <name evidence="2" type="ORF">BDU57DRAFT_577210</name>
</gene>
<organism evidence="2 3">
    <name type="scientific">Ampelomyces quisqualis</name>
    <name type="common">Powdery mildew agent</name>
    <dbReference type="NCBI Taxonomy" id="50730"/>
    <lineage>
        <taxon>Eukaryota</taxon>
        <taxon>Fungi</taxon>
        <taxon>Dikarya</taxon>
        <taxon>Ascomycota</taxon>
        <taxon>Pezizomycotina</taxon>
        <taxon>Dothideomycetes</taxon>
        <taxon>Pleosporomycetidae</taxon>
        <taxon>Pleosporales</taxon>
        <taxon>Pleosporineae</taxon>
        <taxon>Phaeosphaeriaceae</taxon>
        <taxon>Ampelomyces</taxon>
    </lineage>
</organism>
<sequence>MQAKPRARYPPPPPRPLIPTPQRQSPVLVLHLHDQRSQASPPRSHNTPSSTLRSAPSTASRPRVTTAPCFSRGCVSRVSLALCGGGGGGVRCLPCRLSSATRTSLAAPPDSAPSTSPRCCCAVADIVCARDRSAGYGHVSSLLVRGVRSRVSVSARRHGRSNRGERKDSSGIFLRGPDWYWSLGVGDKGIGLVMGWVFFAGGGGQRGLGDGKVGW</sequence>